<reference evidence="2 3" key="1">
    <citation type="submission" date="2016-11" db="EMBL/GenBank/DDBJ databases">
        <authorList>
            <person name="Jaros S."/>
            <person name="Januszkiewicz K."/>
            <person name="Wedrychowicz H."/>
        </authorList>
    </citation>
    <scope>NUCLEOTIDE SEQUENCE [LARGE SCALE GENOMIC DNA]</scope>
    <source>
        <strain evidence="2 3">DSM 25479</strain>
    </source>
</reference>
<evidence type="ECO:0000313" key="3">
    <source>
        <dbReference type="Proteomes" id="UP000184335"/>
    </source>
</evidence>
<dbReference type="STRING" id="1118202.SAMN05443429_1129"/>
<dbReference type="RefSeq" id="WP_073180813.1">
    <property type="nucleotide sequence ID" value="NZ_FQYI01000012.1"/>
</dbReference>
<dbReference type="AlphaFoldDB" id="A0A1M6HC84"/>
<protein>
    <submittedName>
        <fullName evidence="2">Uncharacterized protein</fullName>
    </submittedName>
</protein>
<keyword evidence="3" id="KW-1185">Reference proteome</keyword>
<sequence>MSDFNFTHDKENYQIRVKTPFNREFVTKARNLRGSWDKKTEEWVFDDSIEDYVKAALMEIYGTTGEEPVETCSLLIKKFRAVGDRAAVELFGRTIAKAWGRDSGAKLGDNIIWISGTYQSGGSVKNWNTRIENGHFEIQNFPVARTRFDDVQEAIAEGWCEIKMPKKKRRREDIEAEIKKQEDILAQLKTELENL</sequence>
<proteinExistence type="predicted"/>
<dbReference type="OrthoDB" id="674646at2"/>
<dbReference type="Proteomes" id="UP000184335">
    <property type="component" value="Unassembled WGS sequence"/>
</dbReference>
<organism evidence="2 3">
    <name type="scientific">Cruoricaptor ignavus</name>
    <dbReference type="NCBI Taxonomy" id="1118202"/>
    <lineage>
        <taxon>Bacteria</taxon>
        <taxon>Pseudomonadati</taxon>
        <taxon>Bacteroidota</taxon>
        <taxon>Flavobacteriia</taxon>
        <taxon>Flavobacteriales</taxon>
        <taxon>Weeksellaceae</taxon>
        <taxon>Cruoricaptor</taxon>
    </lineage>
</organism>
<evidence type="ECO:0000256" key="1">
    <source>
        <dbReference type="SAM" id="Coils"/>
    </source>
</evidence>
<keyword evidence="1" id="KW-0175">Coiled coil</keyword>
<gene>
    <name evidence="2" type="ORF">SAMN05443429_1129</name>
</gene>
<accession>A0A1M6HC84</accession>
<evidence type="ECO:0000313" key="2">
    <source>
        <dbReference type="EMBL" id="SHJ19764.1"/>
    </source>
</evidence>
<feature type="coiled-coil region" evidence="1">
    <location>
        <begin position="164"/>
        <end position="191"/>
    </location>
</feature>
<name>A0A1M6HC84_9FLAO</name>
<dbReference type="EMBL" id="FQYI01000012">
    <property type="protein sequence ID" value="SHJ19764.1"/>
    <property type="molecule type" value="Genomic_DNA"/>
</dbReference>